<keyword evidence="5" id="KW-0479">Metal-binding</keyword>
<keyword evidence="11" id="KW-1185">Reference proteome</keyword>
<evidence type="ECO:0000313" key="11">
    <source>
        <dbReference type="Proteomes" id="UP001465976"/>
    </source>
</evidence>
<feature type="chain" id="PRO_5044995053" description="Peroxidase" evidence="8">
    <location>
        <begin position="17"/>
        <end position="567"/>
    </location>
</feature>
<feature type="domain" description="Plant heme peroxidase family profile" evidence="9">
    <location>
        <begin position="59"/>
        <end position="267"/>
    </location>
</feature>
<evidence type="ECO:0000256" key="7">
    <source>
        <dbReference type="ARBA" id="ARBA00023004"/>
    </source>
</evidence>
<evidence type="ECO:0000256" key="8">
    <source>
        <dbReference type="RuleBase" id="RU363051"/>
    </source>
</evidence>
<reference evidence="10 11" key="1">
    <citation type="submission" date="2024-02" db="EMBL/GenBank/DDBJ databases">
        <title>A draft genome for the cacao thread blight pathogen Marasmius crinis-equi.</title>
        <authorList>
            <person name="Cohen S.P."/>
            <person name="Baruah I.K."/>
            <person name="Amoako-Attah I."/>
            <person name="Bukari Y."/>
            <person name="Meinhardt L.W."/>
            <person name="Bailey B.A."/>
        </authorList>
    </citation>
    <scope>NUCLEOTIDE SEQUENCE [LARGE SCALE GENOMIC DNA]</scope>
    <source>
        <strain evidence="10 11">GH-76</strain>
    </source>
</reference>
<dbReference type="PRINTS" id="PR00458">
    <property type="entry name" value="PEROXIDASE"/>
</dbReference>
<dbReference type="PANTHER" id="PTHR31356:SF53">
    <property type="entry name" value="HEME PEROXIDASE"/>
    <property type="match status" value="1"/>
</dbReference>
<dbReference type="Gene3D" id="1.10.420.10">
    <property type="entry name" value="Peroxidase, domain 2"/>
    <property type="match status" value="1"/>
</dbReference>
<evidence type="ECO:0000313" key="10">
    <source>
        <dbReference type="EMBL" id="KAL0566622.1"/>
    </source>
</evidence>
<evidence type="ECO:0000256" key="4">
    <source>
        <dbReference type="ARBA" id="ARBA00022617"/>
    </source>
</evidence>
<protein>
    <recommendedName>
        <fullName evidence="8">Peroxidase</fullName>
        <ecNumber evidence="8">1.11.1.-</ecNumber>
    </recommendedName>
</protein>
<comment type="similarity">
    <text evidence="2">Belongs to the peroxidase family. Cytochrome c peroxidase subfamily.</text>
</comment>
<dbReference type="InterPro" id="IPR044831">
    <property type="entry name" value="Ccp1-like"/>
</dbReference>
<keyword evidence="7" id="KW-0408">Iron</keyword>
<dbReference type="EMBL" id="JBAHYK010001835">
    <property type="protein sequence ID" value="KAL0566622.1"/>
    <property type="molecule type" value="Genomic_DNA"/>
</dbReference>
<evidence type="ECO:0000256" key="3">
    <source>
        <dbReference type="ARBA" id="ARBA00022559"/>
    </source>
</evidence>
<keyword evidence="4" id="KW-0349">Heme</keyword>
<proteinExistence type="inferred from homology"/>
<dbReference type="SUPFAM" id="SSF48113">
    <property type="entry name" value="Heme-dependent peroxidases"/>
    <property type="match status" value="1"/>
</dbReference>
<evidence type="ECO:0000256" key="6">
    <source>
        <dbReference type="ARBA" id="ARBA00023002"/>
    </source>
</evidence>
<comment type="function">
    <text evidence="1">Destroys radicals which are normally produced within the cells and which are toxic to biological systems.</text>
</comment>
<dbReference type="PROSITE" id="PS50873">
    <property type="entry name" value="PEROXIDASE_4"/>
    <property type="match status" value="1"/>
</dbReference>
<comment type="caution">
    <text evidence="10">The sequence shown here is derived from an EMBL/GenBank/DDBJ whole genome shotgun (WGS) entry which is preliminary data.</text>
</comment>
<organism evidence="10 11">
    <name type="scientific">Marasmius crinis-equi</name>
    <dbReference type="NCBI Taxonomy" id="585013"/>
    <lineage>
        <taxon>Eukaryota</taxon>
        <taxon>Fungi</taxon>
        <taxon>Dikarya</taxon>
        <taxon>Basidiomycota</taxon>
        <taxon>Agaricomycotina</taxon>
        <taxon>Agaricomycetes</taxon>
        <taxon>Agaricomycetidae</taxon>
        <taxon>Agaricales</taxon>
        <taxon>Marasmiineae</taxon>
        <taxon>Marasmiaceae</taxon>
        <taxon>Marasmius</taxon>
    </lineage>
</organism>
<keyword evidence="8" id="KW-0732">Signal</keyword>
<evidence type="ECO:0000256" key="2">
    <source>
        <dbReference type="ARBA" id="ARBA00005997"/>
    </source>
</evidence>
<name>A0ABR3EUP5_9AGAR</name>
<gene>
    <name evidence="10" type="ORF">V5O48_015387</name>
</gene>
<dbReference type="InterPro" id="IPR002016">
    <property type="entry name" value="Haem_peroxidase"/>
</dbReference>
<keyword evidence="6 8" id="KW-0560">Oxidoreductase</keyword>
<dbReference type="EC" id="1.11.1.-" evidence="8"/>
<dbReference type="Gene3D" id="1.10.520.10">
    <property type="match status" value="1"/>
</dbReference>
<accession>A0ABR3EUP5</accession>
<keyword evidence="3 8" id="KW-0575">Peroxidase</keyword>
<dbReference type="Pfam" id="PF00141">
    <property type="entry name" value="peroxidase"/>
    <property type="match status" value="1"/>
</dbReference>
<dbReference type="InterPro" id="IPR010255">
    <property type="entry name" value="Haem_peroxidase_sf"/>
</dbReference>
<sequence length="567" mass="61573">MLHALSFFSLCVLAGAYRWPSPQIDYLEKLLYEGRTEDPRIEPLDFIGHNCGTRLFSPIAAQLIRLAYHDMATHNVDDGTGGLDASIRFEIRRDENIGDGNAFSLDDFHFYTTPFVSMADIIALGTVLGVVSCDGPVIPYRGGRIDAISAGPPGVPQPHEDLASHTESFRRQGFTNEEMIKLVACGHTVGGVQSKDFPTVVSRTEAVGVFFDKTNVFDSAVVTEYLNGTIENALVVGRNSSTNSDARIFGSDGNVTMNSIAASEAFSKACSDLLGRMINTVPKTVQLTEVINPFPIKVGKARLSISGDGSLLQLNVTIRLLEANPNRSIKLFYTSRYTGAGSGNPCSSTGCSADPISSTGITLSSSMFTALSLSPVKYTFSVGIDPVTSISRFWFVIDGHDVVDNEGTGYEIPQDMALFDAGRSTRTRSTDPANRSTSVRIAVRNSSPLPSRVYIDTYDQGDAQNSYVPGLASFDLRPDVGLNDTVAGMYRYYVVTIPDPVVSFDAHVDVDGQTFTEEHCLTGDVAPKINVYTCCDGSSYHNFIVDIRGAERFARQKTMIVYETKAE</sequence>
<evidence type="ECO:0000256" key="5">
    <source>
        <dbReference type="ARBA" id="ARBA00022723"/>
    </source>
</evidence>
<dbReference type="PRINTS" id="PR00459">
    <property type="entry name" value="ASPEROXIDASE"/>
</dbReference>
<evidence type="ECO:0000259" key="9">
    <source>
        <dbReference type="PROSITE" id="PS50873"/>
    </source>
</evidence>
<feature type="signal peptide" evidence="8">
    <location>
        <begin position="1"/>
        <end position="16"/>
    </location>
</feature>
<dbReference type="InterPro" id="IPR002207">
    <property type="entry name" value="Peroxidase_I"/>
</dbReference>
<dbReference type="Proteomes" id="UP001465976">
    <property type="component" value="Unassembled WGS sequence"/>
</dbReference>
<dbReference type="PANTHER" id="PTHR31356">
    <property type="entry name" value="THYLAKOID LUMENAL 29 KDA PROTEIN, CHLOROPLASTIC-RELATED"/>
    <property type="match status" value="1"/>
</dbReference>
<evidence type="ECO:0000256" key="1">
    <source>
        <dbReference type="ARBA" id="ARBA00003917"/>
    </source>
</evidence>